<dbReference type="Gene3D" id="1.25.40.10">
    <property type="entry name" value="Tetratricopeptide repeat domain"/>
    <property type="match status" value="2"/>
</dbReference>
<sequence length="828" mass="94639">MTSQENITFIGREKELSELQTALESGKKIVQITGQPMVGKTELAKQILKKMEESYKEDQSVLHIHDISVRNVKSIEPIISQLVNLFTLSKQSYHALDQSHIQKDKSAVAYDCCSPSSQLTSPFQRILDIVHNTKHHHLILLDNAEDILLAENTAKTEFIDSILNLIEESSDLVQVLVTTRFKFRVVNHIVLYSLDLKPLQPEDAETLLELVAEGVNIQKYKVKLANLCSFLPKLLIVAGSALRNGQYTPTELSTRLEKRMSSLDECSDKKLLVIDTFMDALSPILQEKSSELQYIPGSFGPRLAAAVTGKPSTATVKQDVLNPLCKRSLLDKENVEIEISDAFDTLRYDIHPFIREYIRDHFSHLHDEDLVRDRFCDFFADLLHQMSSYIDRKPKSTIPLLSIEMQNIAKFLREAMHCGDERYHVMINVAQHAEYLLMNFLPSAGAVEFYEACVNSARMQNDPADCAVMLHCYGQALTQIRGNWQEASDNYNEAAELLSPMTDMQDTLARVYSSIGWNRHMQGKERQALRYLYKAYDIQKRLGMIPHRHTASTLSSLGVVHTFVGELTEGEKYHMMSLSMRGKLFGDHPIMGGMQNGLGLYYNQLGNTEKAFHYFKLSLRTKKRFNKKPANDIVISLNNVAMEYSKRGNTKKALELLDEAYEMRRKMGVDHHDMSLIYNNRAKVYSRIADLENAEVNFKKSLEIRKKRMGEHTSTASTMHLLGEVMLRAGKLQKAKVNFREAVELRRKVLAQQPQNDGVAESLGYLTEACIQLKNYKKAREYAKQTVAEYKRIHSVYMECNKTAKMIEIEQKMEIVKDNFKLALETKL</sequence>
<dbReference type="Pfam" id="PF01637">
    <property type="entry name" value="ATPase_2"/>
    <property type="match status" value="1"/>
</dbReference>
<evidence type="ECO:0000256" key="3">
    <source>
        <dbReference type="PROSITE-ProRule" id="PRU00339"/>
    </source>
</evidence>
<organism evidence="5 6">
    <name type="scientific">Saccoglossus kowalevskii</name>
    <name type="common">Acorn worm</name>
    <dbReference type="NCBI Taxonomy" id="10224"/>
    <lineage>
        <taxon>Eukaryota</taxon>
        <taxon>Metazoa</taxon>
        <taxon>Hemichordata</taxon>
        <taxon>Enteropneusta</taxon>
        <taxon>Harrimaniidae</taxon>
        <taxon>Saccoglossus</taxon>
    </lineage>
</organism>
<feature type="domain" description="ATPase" evidence="4">
    <location>
        <begin position="9"/>
        <end position="170"/>
    </location>
</feature>
<keyword evidence="2 3" id="KW-0802">TPR repeat</keyword>
<protein>
    <submittedName>
        <fullName evidence="6">Uncharacterized protein LOC102805089</fullName>
    </submittedName>
</protein>
<dbReference type="PANTHER" id="PTHR45641:SF19">
    <property type="entry name" value="NEPHROCYSTIN-3"/>
    <property type="match status" value="1"/>
</dbReference>
<dbReference type="PROSITE" id="PS50005">
    <property type="entry name" value="TPR"/>
    <property type="match status" value="2"/>
</dbReference>
<dbReference type="Proteomes" id="UP000694865">
    <property type="component" value="Unplaced"/>
</dbReference>
<evidence type="ECO:0000259" key="4">
    <source>
        <dbReference type="Pfam" id="PF01637"/>
    </source>
</evidence>
<dbReference type="Gene3D" id="3.40.50.300">
    <property type="entry name" value="P-loop containing nucleotide triphosphate hydrolases"/>
    <property type="match status" value="1"/>
</dbReference>
<dbReference type="InterPro" id="IPR011579">
    <property type="entry name" value="ATPase_dom"/>
</dbReference>
<gene>
    <name evidence="6" type="primary">LOC102805089</name>
</gene>
<dbReference type="RefSeq" id="XP_006818943.1">
    <property type="nucleotide sequence ID" value="XM_006818880.1"/>
</dbReference>
<dbReference type="Pfam" id="PF13374">
    <property type="entry name" value="TPR_10"/>
    <property type="match status" value="1"/>
</dbReference>
<dbReference type="SMART" id="SM00028">
    <property type="entry name" value="TPR"/>
    <property type="match status" value="7"/>
</dbReference>
<evidence type="ECO:0000256" key="2">
    <source>
        <dbReference type="ARBA" id="ARBA00022803"/>
    </source>
</evidence>
<dbReference type="SUPFAM" id="SSF52540">
    <property type="entry name" value="P-loop containing nucleoside triphosphate hydrolases"/>
    <property type="match status" value="1"/>
</dbReference>
<accession>A0ABM0MG02</accession>
<dbReference type="InterPro" id="IPR011990">
    <property type="entry name" value="TPR-like_helical_dom_sf"/>
</dbReference>
<dbReference type="PANTHER" id="PTHR45641">
    <property type="entry name" value="TETRATRICOPEPTIDE REPEAT PROTEIN (AFU_ORTHOLOGUE AFUA_6G03870)"/>
    <property type="match status" value="1"/>
</dbReference>
<keyword evidence="1" id="KW-0677">Repeat</keyword>
<evidence type="ECO:0000256" key="1">
    <source>
        <dbReference type="ARBA" id="ARBA00022737"/>
    </source>
</evidence>
<reference evidence="6" key="1">
    <citation type="submission" date="2025-08" db="UniProtKB">
        <authorList>
            <consortium name="RefSeq"/>
        </authorList>
    </citation>
    <scope>IDENTIFICATION</scope>
    <source>
        <tissue evidence="6">Testes</tissue>
    </source>
</reference>
<dbReference type="InterPro" id="IPR019734">
    <property type="entry name" value="TPR_rpt"/>
</dbReference>
<dbReference type="InterPro" id="IPR027417">
    <property type="entry name" value="P-loop_NTPase"/>
</dbReference>
<evidence type="ECO:0000313" key="5">
    <source>
        <dbReference type="Proteomes" id="UP000694865"/>
    </source>
</evidence>
<dbReference type="SUPFAM" id="SSF48452">
    <property type="entry name" value="TPR-like"/>
    <property type="match status" value="2"/>
</dbReference>
<dbReference type="GeneID" id="102805089"/>
<keyword evidence="5" id="KW-1185">Reference proteome</keyword>
<feature type="repeat" description="TPR" evidence="3">
    <location>
        <begin position="716"/>
        <end position="749"/>
    </location>
</feature>
<dbReference type="Pfam" id="PF13424">
    <property type="entry name" value="TPR_12"/>
    <property type="match status" value="3"/>
</dbReference>
<feature type="repeat" description="TPR" evidence="3">
    <location>
        <begin position="675"/>
        <end position="708"/>
    </location>
</feature>
<name>A0ABM0MG02_SACKO</name>
<proteinExistence type="predicted"/>
<evidence type="ECO:0000313" key="6">
    <source>
        <dbReference type="RefSeq" id="XP_006818943.1"/>
    </source>
</evidence>